<organism evidence="5 6">
    <name type="scientific">Catenulispora acidiphila (strain DSM 44928 / JCM 14897 / NBRC 102108 / NRRL B-24433 / ID139908)</name>
    <dbReference type="NCBI Taxonomy" id="479433"/>
    <lineage>
        <taxon>Bacteria</taxon>
        <taxon>Bacillati</taxon>
        <taxon>Actinomycetota</taxon>
        <taxon>Actinomycetes</taxon>
        <taxon>Catenulisporales</taxon>
        <taxon>Catenulisporaceae</taxon>
        <taxon>Catenulispora</taxon>
    </lineage>
</organism>
<dbReference type="Pfam" id="PF04860">
    <property type="entry name" value="Phage_portal"/>
    <property type="match status" value="1"/>
</dbReference>
<dbReference type="PROSITE" id="PS50818">
    <property type="entry name" value="INTEIN_C_TER"/>
    <property type="match status" value="1"/>
</dbReference>
<dbReference type="EMBL" id="CP001700">
    <property type="protein sequence ID" value="ACU71763.1"/>
    <property type="molecule type" value="Genomic_DNA"/>
</dbReference>
<keyword evidence="1" id="KW-0068">Autocatalytic cleavage</keyword>
<feature type="region of interest" description="Disordered" evidence="3">
    <location>
        <begin position="758"/>
        <end position="788"/>
    </location>
</feature>
<dbReference type="InterPro" id="IPR030934">
    <property type="entry name" value="Intein_C"/>
</dbReference>
<evidence type="ECO:0000256" key="1">
    <source>
        <dbReference type="ARBA" id="ARBA00022813"/>
    </source>
</evidence>
<dbReference type="GO" id="GO:0004519">
    <property type="term" value="F:endonuclease activity"/>
    <property type="evidence" value="ECO:0007669"/>
    <property type="project" value="InterPro"/>
</dbReference>
<dbReference type="InParanoid" id="C7Q188"/>
<sequence>MVRSMFNVVGSLLNKNANASPVPYAAPGRYIIPALSGRSDNEVYMRAMGTAGTIFQIVSLLSSASATPQWRLYRKPKADGRQRYTTGDRGSDQRTEVLQHQALNVWNNPNPFTTGVNFREAGWQHMELTGEQWWVVVRDSRATFPTGLWLVRPDRMEPVPSAEKYIAGYVYTGPSGERVPLQPEEVILTKYPNPLDPYRGLGPVQSVLVDIDAMKYGSEWNRNFFINGAVPGGVVTVPGNMSDDEFDQFSTRWRESHQGVSRSHRVAILEGGATWVPTQMSIKDMDFSNLRNVSRDVLREAWGIHKSMLGNADDVNRCHDDQTEVLTNGGWKPFEKVEDADLIATVNPATRRIEYHAPIHRFAYDYHGDMVRIVNDVIDVKVTPNHTMLYATPRLPDVWRTCRADQLPSRFLVQTAPDAEDCADQQWFDLPAVEYDNGHYGRGGSERLPMDAWLEFLGWVISEGGILSEERAGNRYVMTLAQKKYPQRIRDCLAQLPFSAYEYFDEGGQIARWNITGKGLITWLREHVGTNCQDKRIPRWCFNLSLRQRRILFDAMMAGDGSRDPRPGRSNCYYATSSPGLADDVLEFVFRLGCRANMASHHDGRSARAPMYYIHITDRPASWVTGSNNVSTERYDGKVYSLEVPNHIYVTRRNGRIAIHGNSNAQTAEEVFGRWKIIPRLDRLRDTLNNQFLPMFGSTGENVEWDYVNPLPDDREADNAELTAKTTAYAALISANVNPDDAAEVVGLPRMRHIIQVPAATPTTGAGELEQADDSSGEPTEDDNPVENQVRSSIHARTLTAITAATGDSGPTPPAQGPNQPDLSRVDAQWKSATDNVVADYQSQILPAQQQQLQQQIREHVDAAELAALGTLAVDTVAAKALLLAAMVAFAVVAAREASREADEQGASVPPKTPDSSELETIAAVAVALMASELAVSAGREAMRLAVPGVGGQQVADQVGQFLQGLSEAGPRGHLAGAMSAAQNRARHATFTQHGAPRGQLRAVEVLDSATCDNCEEIDGTVFGDTDDPDAVAEAFAAYPMGGYTLCEGRERCRGTLFVDYDVGPDSDNPGDDLTAMLKKLVNLLEPEPAHINGHHHEKART</sequence>
<evidence type="ECO:0000313" key="5">
    <source>
        <dbReference type="EMBL" id="ACU71763.1"/>
    </source>
</evidence>
<evidence type="ECO:0000259" key="4">
    <source>
        <dbReference type="PROSITE" id="PS50819"/>
    </source>
</evidence>
<dbReference type="Gene3D" id="3.10.28.10">
    <property type="entry name" value="Homing endonucleases"/>
    <property type="match status" value="1"/>
</dbReference>
<dbReference type="eggNOG" id="COG4695">
    <property type="taxonomic scope" value="Bacteria"/>
</dbReference>
<reference evidence="5 6" key="1">
    <citation type="journal article" date="2009" name="Stand. Genomic Sci.">
        <title>Complete genome sequence of Catenulispora acidiphila type strain (ID 139908).</title>
        <authorList>
            <person name="Copeland A."/>
            <person name="Lapidus A."/>
            <person name="Glavina Del Rio T."/>
            <person name="Nolan M."/>
            <person name="Lucas S."/>
            <person name="Chen F."/>
            <person name="Tice H."/>
            <person name="Cheng J.F."/>
            <person name="Bruce D."/>
            <person name="Goodwin L."/>
            <person name="Pitluck S."/>
            <person name="Mikhailova N."/>
            <person name="Pati A."/>
            <person name="Ivanova N."/>
            <person name="Mavromatis K."/>
            <person name="Chen A."/>
            <person name="Palaniappan K."/>
            <person name="Chain P."/>
            <person name="Land M."/>
            <person name="Hauser L."/>
            <person name="Chang Y.J."/>
            <person name="Jeffries C.D."/>
            <person name="Chertkov O."/>
            <person name="Brettin T."/>
            <person name="Detter J.C."/>
            <person name="Han C."/>
            <person name="Ali Z."/>
            <person name="Tindall B.J."/>
            <person name="Goker M."/>
            <person name="Bristow J."/>
            <person name="Eisen J.A."/>
            <person name="Markowitz V."/>
            <person name="Hugenholtz P."/>
            <person name="Kyrpides N.C."/>
            <person name="Klenk H.P."/>
        </authorList>
    </citation>
    <scope>NUCLEOTIDE SEQUENCE [LARGE SCALE GENOMIC DNA]</scope>
    <source>
        <strain evidence="6">DSM 44928 / JCM 14897 / NBRC 102108 / NRRL B-24433 / ID139908</strain>
    </source>
</reference>
<dbReference type="AlphaFoldDB" id="C7Q188"/>
<keyword evidence="2" id="KW-0651">Protein splicing</keyword>
<dbReference type="Gene3D" id="2.170.16.10">
    <property type="entry name" value="Hedgehog/Intein (Hint) domain"/>
    <property type="match status" value="1"/>
</dbReference>
<dbReference type="KEGG" id="cai:Caci_2854"/>
<dbReference type="InterPro" id="IPR036844">
    <property type="entry name" value="Hint_dom_sf"/>
</dbReference>
<proteinExistence type="predicted"/>
<name>C7Q188_CATAD</name>
<evidence type="ECO:0000313" key="6">
    <source>
        <dbReference type="Proteomes" id="UP000000851"/>
    </source>
</evidence>
<dbReference type="STRING" id="479433.Caci_2854"/>
<accession>C7Q188</accession>
<evidence type="ECO:0000256" key="3">
    <source>
        <dbReference type="SAM" id="MobiDB-lite"/>
    </source>
</evidence>
<protein>
    <submittedName>
        <fullName evidence="5">Portal protein</fullName>
    </submittedName>
</protein>
<evidence type="ECO:0000256" key="2">
    <source>
        <dbReference type="ARBA" id="ARBA00023000"/>
    </source>
</evidence>
<feature type="region of interest" description="Disordered" evidence="3">
    <location>
        <begin position="804"/>
        <end position="825"/>
    </location>
</feature>
<dbReference type="OrthoDB" id="9765386at2"/>
<feature type="compositionally biased region" description="Acidic residues" evidence="3">
    <location>
        <begin position="770"/>
        <end position="785"/>
    </location>
</feature>
<dbReference type="eggNOG" id="COG1372">
    <property type="taxonomic scope" value="Bacteria"/>
</dbReference>
<feature type="domain" description="DOD-type homing endonuclease" evidence="4">
    <location>
        <begin position="456"/>
        <end position="594"/>
    </location>
</feature>
<dbReference type="InterPro" id="IPR027434">
    <property type="entry name" value="Homing_endonucl"/>
</dbReference>
<keyword evidence="6" id="KW-1185">Reference proteome</keyword>
<dbReference type="SUPFAM" id="SSF51294">
    <property type="entry name" value="Hedgehog/intein (Hint) domain"/>
    <property type="match status" value="1"/>
</dbReference>
<dbReference type="InterPro" id="IPR006944">
    <property type="entry name" value="Phage/GTA_portal"/>
</dbReference>
<gene>
    <name evidence="5" type="ordered locus">Caci_2854</name>
</gene>
<dbReference type="SUPFAM" id="SSF55608">
    <property type="entry name" value="Homing endonucleases"/>
    <property type="match status" value="1"/>
</dbReference>
<dbReference type="PROSITE" id="PS50819">
    <property type="entry name" value="INTEIN_ENDONUCLEASE"/>
    <property type="match status" value="1"/>
</dbReference>
<dbReference type="Proteomes" id="UP000000851">
    <property type="component" value="Chromosome"/>
</dbReference>
<dbReference type="InterPro" id="IPR004042">
    <property type="entry name" value="Intein_endonuc_central"/>
</dbReference>
<dbReference type="HOGENOM" id="CLU_282958_0_0_11"/>